<dbReference type="RefSeq" id="WP_345317296.1">
    <property type="nucleotide sequence ID" value="NZ_BAABLF010000021.1"/>
</dbReference>
<dbReference type="Gene3D" id="3.10.129.10">
    <property type="entry name" value="Hotdog Thioesterase"/>
    <property type="match status" value="1"/>
</dbReference>
<evidence type="ECO:0000313" key="1">
    <source>
        <dbReference type="EMBL" id="GAA5193201.1"/>
    </source>
</evidence>
<sequence length="168" mass="19220">MQEQVTQPEHPSTESHQSEAMTRFLNDYPVTMTQNVQWGDMDALGHVNNTVYYRYFENIRIDFFQRLDMFELMEEQQLAPVLSESQCRFRRPVFFPDTLLLGTRISTLADDRLTMEYGIFSHSQQALVTQGRATVVCINTETNRPTPLPPMLKAALADSQPEEAGLAG</sequence>
<organism evidence="1 2">
    <name type="scientific">Ferrimonas gelatinilytica</name>
    <dbReference type="NCBI Taxonomy" id="1255257"/>
    <lineage>
        <taxon>Bacteria</taxon>
        <taxon>Pseudomonadati</taxon>
        <taxon>Pseudomonadota</taxon>
        <taxon>Gammaproteobacteria</taxon>
        <taxon>Alteromonadales</taxon>
        <taxon>Ferrimonadaceae</taxon>
        <taxon>Ferrimonas</taxon>
    </lineage>
</organism>
<name>A0ABP9S9S6_9GAMM</name>
<evidence type="ECO:0000313" key="2">
    <source>
        <dbReference type="Proteomes" id="UP001501600"/>
    </source>
</evidence>
<reference evidence="2" key="1">
    <citation type="journal article" date="2019" name="Int. J. Syst. Evol. Microbiol.">
        <title>The Global Catalogue of Microorganisms (GCM) 10K type strain sequencing project: providing services to taxonomists for standard genome sequencing and annotation.</title>
        <authorList>
            <consortium name="The Broad Institute Genomics Platform"/>
            <consortium name="The Broad Institute Genome Sequencing Center for Infectious Disease"/>
            <person name="Wu L."/>
            <person name="Ma J."/>
        </authorList>
    </citation>
    <scope>NUCLEOTIDE SEQUENCE [LARGE SCALE GENOMIC DNA]</scope>
    <source>
        <strain evidence="2">JCM 18720</strain>
    </source>
</reference>
<keyword evidence="2" id="KW-1185">Reference proteome</keyword>
<dbReference type="CDD" id="cd00586">
    <property type="entry name" value="4HBT"/>
    <property type="match status" value="1"/>
</dbReference>
<gene>
    <name evidence="1" type="ORF">GCM10025772_23740</name>
</gene>
<dbReference type="Pfam" id="PF13279">
    <property type="entry name" value="4HBT_2"/>
    <property type="match status" value="1"/>
</dbReference>
<dbReference type="EMBL" id="BAABLF010000021">
    <property type="protein sequence ID" value="GAA5193201.1"/>
    <property type="molecule type" value="Genomic_DNA"/>
</dbReference>
<dbReference type="PANTHER" id="PTHR31793:SF40">
    <property type="entry name" value="ACYL-COA THIOESTER HYDROLASE, YBGC_YBAW FAMILY"/>
    <property type="match status" value="1"/>
</dbReference>
<protein>
    <submittedName>
        <fullName evidence="1">Thioesterase family protein</fullName>
    </submittedName>
</protein>
<dbReference type="SUPFAM" id="SSF54637">
    <property type="entry name" value="Thioesterase/thiol ester dehydrase-isomerase"/>
    <property type="match status" value="1"/>
</dbReference>
<dbReference type="PANTHER" id="PTHR31793">
    <property type="entry name" value="4-HYDROXYBENZOYL-COA THIOESTERASE FAMILY MEMBER"/>
    <property type="match status" value="1"/>
</dbReference>
<comment type="caution">
    <text evidence="1">The sequence shown here is derived from an EMBL/GenBank/DDBJ whole genome shotgun (WGS) entry which is preliminary data.</text>
</comment>
<accession>A0ABP9S9S6</accession>
<dbReference type="InterPro" id="IPR029069">
    <property type="entry name" value="HotDog_dom_sf"/>
</dbReference>
<dbReference type="InterPro" id="IPR050563">
    <property type="entry name" value="4-hydroxybenzoyl-CoA_TE"/>
</dbReference>
<proteinExistence type="predicted"/>
<dbReference type="Proteomes" id="UP001501600">
    <property type="component" value="Unassembled WGS sequence"/>
</dbReference>